<evidence type="ECO:0000259" key="4">
    <source>
        <dbReference type="PROSITE" id="PS50968"/>
    </source>
</evidence>
<comment type="cofactor">
    <cofactor evidence="3">
        <name>(R)-lipoate</name>
        <dbReference type="ChEBI" id="CHEBI:83088"/>
    </cofactor>
    <text evidence="3">Binds 1 lipoyl cofactor covalently.</text>
</comment>
<keyword evidence="6" id="KW-1185">Reference proteome</keyword>
<dbReference type="InterPro" id="IPR003016">
    <property type="entry name" value="2-oxoA_DH_lipoyl-BS"/>
</dbReference>
<dbReference type="Proteomes" id="UP000746471">
    <property type="component" value="Unassembled WGS sequence"/>
</dbReference>
<dbReference type="InterPro" id="IPR017453">
    <property type="entry name" value="GCV_H_sub"/>
</dbReference>
<feature type="modified residue" description="N6-lipoyllysine" evidence="3">
    <location>
        <position position="63"/>
    </location>
</feature>
<dbReference type="Pfam" id="PF01597">
    <property type="entry name" value="GCV_H"/>
    <property type="match status" value="1"/>
</dbReference>
<proteinExistence type="inferred from homology"/>
<dbReference type="EMBL" id="JAHBCL010000027">
    <property type="protein sequence ID" value="MBS7527908.1"/>
    <property type="molecule type" value="Genomic_DNA"/>
</dbReference>
<evidence type="ECO:0000313" key="6">
    <source>
        <dbReference type="Proteomes" id="UP000746471"/>
    </source>
</evidence>
<dbReference type="PROSITE" id="PS50968">
    <property type="entry name" value="BIOTINYL_LIPOYL"/>
    <property type="match status" value="1"/>
</dbReference>
<dbReference type="SUPFAM" id="SSF51230">
    <property type="entry name" value="Single hybrid motif"/>
    <property type="match status" value="1"/>
</dbReference>
<evidence type="ECO:0000256" key="3">
    <source>
        <dbReference type="HAMAP-Rule" id="MF_00272"/>
    </source>
</evidence>
<dbReference type="HAMAP" id="MF_00272">
    <property type="entry name" value="GcvH"/>
    <property type="match status" value="1"/>
</dbReference>
<reference evidence="5 6" key="1">
    <citation type="submission" date="2021-05" db="EMBL/GenBank/DDBJ databases">
        <title>Fusibacter ferrireducens sp. nov., an anaerobic, sulfur- and Fe-reducing bacterium isolated from the mangrove sediment.</title>
        <authorList>
            <person name="Qiu D."/>
        </authorList>
    </citation>
    <scope>NUCLEOTIDE SEQUENCE [LARGE SCALE GENOMIC DNA]</scope>
    <source>
        <strain evidence="5 6">DSM 12116</strain>
    </source>
</reference>
<name>A0ABS5PRX6_9FIRM</name>
<dbReference type="InterPro" id="IPR011053">
    <property type="entry name" value="Single_hybrid_motif"/>
</dbReference>
<dbReference type="PROSITE" id="PS00189">
    <property type="entry name" value="LIPOYL"/>
    <property type="match status" value="1"/>
</dbReference>
<accession>A0ABS5PRX6</accession>
<dbReference type="Gene3D" id="2.40.50.100">
    <property type="match status" value="1"/>
</dbReference>
<protein>
    <recommendedName>
        <fullName evidence="3">Glycine cleavage system H protein</fullName>
    </recommendedName>
</protein>
<dbReference type="PANTHER" id="PTHR11715:SF3">
    <property type="entry name" value="GLYCINE CLEAVAGE SYSTEM H PROTEIN-RELATED"/>
    <property type="match status" value="1"/>
</dbReference>
<dbReference type="InterPro" id="IPR002930">
    <property type="entry name" value="GCV_H"/>
</dbReference>
<dbReference type="InterPro" id="IPR000089">
    <property type="entry name" value="Biotin_lipoyl"/>
</dbReference>
<dbReference type="PANTHER" id="PTHR11715">
    <property type="entry name" value="GLYCINE CLEAVAGE SYSTEM H PROTEIN"/>
    <property type="match status" value="1"/>
</dbReference>
<dbReference type="RefSeq" id="WP_213237768.1">
    <property type="nucleotide sequence ID" value="NZ_JAHBCL010000027.1"/>
</dbReference>
<evidence type="ECO:0000313" key="5">
    <source>
        <dbReference type="EMBL" id="MBS7527908.1"/>
    </source>
</evidence>
<evidence type="ECO:0000256" key="2">
    <source>
        <dbReference type="ARBA" id="ARBA00022823"/>
    </source>
</evidence>
<dbReference type="NCBIfam" id="NF002270">
    <property type="entry name" value="PRK01202.1"/>
    <property type="match status" value="1"/>
</dbReference>
<keyword evidence="2 3" id="KW-0450">Lipoyl</keyword>
<comment type="function">
    <text evidence="3">The glycine cleavage system catalyzes the degradation of glycine. The H protein shuttles the methylamine group of glycine from the P protein to the T protein.</text>
</comment>
<gene>
    <name evidence="3 5" type="primary">gcvH</name>
    <name evidence="5" type="ORF">KHM83_14580</name>
</gene>
<comment type="similarity">
    <text evidence="1 3">Belongs to the GcvH family.</text>
</comment>
<comment type="caution">
    <text evidence="5">The sequence shown here is derived from an EMBL/GenBank/DDBJ whole genome shotgun (WGS) entry which is preliminary data.</text>
</comment>
<feature type="domain" description="Lipoyl-binding" evidence="4">
    <location>
        <begin position="22"/>
        <end position="103"/>
    </location>
</feature>
<organism evidence="5 6">
    <name type="scientific">Fusibacter paucivorans</name>
    <dbReference type="NCBI Taxonomy" id="76009"/>
    <lineage>
        <taxon>Bacteria</taxon>
        <taxon>Bacillati</taxon>
        <taxon>Bacillota</taxon>
        <taxon>Clostridia</taxon>
        <taxon>Eubacteriales</taxon>
        <taxon>Eubacteriales Family XII. Incertae Sedis</taxon>
        <taxon>Fusibacter</taxon>
    </lineage>
</organism>
<dbReference type="InterPro" id="IPR033753">
    <property type="entry name" value="GCV_H/Fam206"/>
</dbReference>
<sequence length="127" mass="13857">MKTVEGLYYSKDHEWLKIEGDTGIIGISDHAQHSLGDIVYVEVPEEDDHFDAGDSFGTIESVKAASDLLMPVGGTVLEVNESLEDEPGSVNSAPYESWIIKIKFDDVSELEALLDAAGYTAFCEEEA</sequence>
<dbReference type="CDD" id="cd06848">
    <property type="entry name" value="GCS_H"/>
    <property type="match status" value="1"/>
</dbReference>
<dbReference type="NCBIfam" id="TIGR00527">
    <property type="entry name" value="gcvH"/>
    <property type="match status" value="1"/>
</dbReference>
<evidence type="ECO:0000256" key="1">
    <source>
        <dbReference type="ARBA" id="ARBA00009249"/>
    </source>
</evidence>
<comment type="subunit">
    <text evidence="3">The glycine cleavage system is composed of four proteins: P, T, L and H.</text>
</comment>